<keyword evidence="3" id="KW-0862">Zinc</keyword>
<protein>
    <submittedName>
        <fullName evidence="5">Methionine synthase</fullName>
    </submittedName>
</protein>
<dbReference type="NCBIfam" id="NF002119">
    <property type="entry name" value="PRK00957.1"/>
    <property type="match status" value="1"/>
</dbReference>
<name>A0A8T8K4L1_9EURY</name>
<dbReference type="EMBL" id="CP058560">
    <property type="protein sequence ID" value="QUH22849.1"/>
    <property type="molecule type" value="Genomic_DNA"/>
</dbReference>
<dbReference type="GO" id="GO:0008270">
    <property type="term" value="F:zinc ion binding"/>
    <property type="evidence" value="ECO:0007669"/>
    <property type="project" value="InterPro"/>
</dbReference>
<keyword evidence="6" id="KW-1185">Reference proteome</keyword>
<accession>A0A8T8K4L1</accession>
<evidence type="ECO:0000256" key="3">
    <source>
        <dbReference type="ARBA" id="ARBA00022833"/>
    </source>
</evidence>
<sequence>MLTTVVGSYPVILKNPSSPIEKISDFLGLQDPYKAAINLAVSDQLNAGIDIVSDGQLRGEMVPLFASKIPGMVVEGHLSKIKNKISIPLSSIGADDLKYAKNILNKNLRKLNLPEEDLYKKGIKGLVTGPSTMVYSSRIEGFYNPHEKEEAIMDMAQALKKEAEFLENAGANIIQIDEPFISTGLVDVSTARKGVEIISKDLKVPVALHVCGDVGGVFHQLLKFKVDIIDCEFAGINKNIQLLQSVSDFKGKKIGFGCIDTKKEDVEGVDSIRNLIKQGQDIMGNENMIIDPDCGMRMLSRHSAFSKLKNMVEAAKWQN</sequence>
<organism evidence="5 6">
    <name type="scientific">Methanobacterium alkalithermotolerans</name>
    <dbReference type="NCBI Taxonomy" id="2731220"/>
    <lineage>
        <taxon>Archaea</taxon>
        <taxon>Methanobacteriati</taxon>
        <taxon>Methanobacteriota</taxon>
        <taxon>Methanomada group</taxon>
        <taxon>Methanobacteria</taxon>
        <taxon>Methanobacteriales</taxon>
        <taxon>Methanobacteriaceae</taxon>
        <taxon>Methanobacterium</taxon>
    </lineage>
</organism>
<dbReference type="PANTHER" id="PTHR30519">
    <property type="entry name" value="5-METHYLTETRAHYDROPTEROYLTRIGLUTAMATE--HOMOCYSTEINE METHYLTRANSFERASE"/>
    <property type="match status" value="1"/>
</dbReference>
<dbReference type="GO" id="GO:0003871">
    <property type="term" value="F:5-methyltetrahydropteroyltriglutamate-homocysteine S-methyltransferase activity"/>
    <property type="evidence" value="ECO:0007669"/>
    <property type="project" value="InterPro"/>
</dbReference>
<comment type="cofactor">
    <cofactor evidence="1">
        <name>Zn(2+)</name>
        <dbReference type="ChEBI" id="CHEBI:29105"/>
    </cofactor>
</comment>
<dbReference type="RefSeq" id="WP_211533795.1">
    <property type="nucleotide sequence ID" value="NZ_CP058560.1"/>
</dbReference>
<proteinExistence type="predicted"/>
<evidence type="ECO:0000313" key="6">
    <source>
        <dbReference type="Proteomes" id="UP000681041"/>
    </source>
</evidence>
<dbReference type="InterPro" id="IPR002629">
    <property type="entry name" value="Met_Synth_C/arc"/>
</dbReference>
<dbReference type="OrthoDB" id="17656at2157"/>
<feature type="domain" description="Cobalamin-independent methionine synthase MetE C-terminal/archaeal" evidence="4">
    <location>
        <begin position="1"/>
        <end position="316"/>
    </location>
</feature>
<dbReference type="GeneID" id="64819738"/>
<dbReference type="KEGG" id="meme:HYG87_03195"/>
<dbReference type="GO" id="GO:0009086">
    <property type="term" value="P:methionine biosynthetic process"/>
    <property type="evidence" value="ECO:0007669"/>
    <property type="project" value="InterPro"/>
</dbReference>
<dbReference type="CDD" id="cd03311">
    <property type="entry name" value="CIMS_C_terminal_like"/>
    <property type="match status" value="1"/>
</dbReference>
<dbReference type="SUPFAM" id="SSF51726">
    <property type="entry name" value="UROD/MetE-like"/>
    <property type="match status" value="1"/>
</dbReference>
<gene>
    <name evidence="5" type="ORF">HYG87_03195</name>
</gene>
<dbReference type="Pfam" id="PF01717">
    <property type="entry name" value="Meth_synt_2"/>
    <property type="match status" value="1"/>
</dbReference>
<dbReference type="InterPro" id="IPR038071">
    <property type="entry name" value="UROD/MetE-like_sf"/>
</dbReference>
<reference evidence="5" key="1">
    <citation type="submission" date="2020-07" db="EMBL/GenBank/DDBJ databases">
        <title>Methanobacterium. sp. MethCan genome.</title>
        <authorList>
            <person name="Postec A."/>
            <person name="Quemeneur M."/>
        </authorList>
    </citation>
    <scope>NUCLEOTIDE SEQUENCE</scope>
    <source>
        <strain evidence="5">MethCAN</strain>
    </source>
</reference>
<evidence type="ECO:0000313" key="5">
    <source>
        <dbReference type="EMBL" id="QUH22849.1"/>
    </source>
</evidence>
<keyword evidence="2" id="KW-0479">Metal-binding</keyword>
<evidence type="ECO:0000259" key="4">
    <source>
        <dbReference type="Pfam" id="PF01717"/>
    </source>
</evidence>
<evidence type="ECO:0000256" key="1">
    <source>
        <dbReference type="ARBA" id="ARBA00001947"/>
    </source>
</evidence>
<dbReference type="Proteomes" id="UP000681041">
    <property type="component" value="Chromosome"/>
</dbReference>
<evidence type="ECO:0000256" key="2">
    <source>
        <dbReference type="ARBA" id="ARBA00022723"/>
    </source>
</evidence>
<dbReference type="Gene3D" id="3.20.20.210">
    <property type="match status" value="1"/>
</dbReference>
<dbReference type="AlphaFoldDB" id="A0A8T8K4L1"/>